<keyword evidence="2" id="KW-0479">Metal-binding</keyword>
<dbReference type="AlphaFoldDB" id="A0A388T812"/>
<dbReference type="Proteomes" id="UP000269352">
    <property type="component" value="Unassembled WGS sequence"/>
</dbReference>
<evidence type="ECO:0000313" key="7">
    <source>
        <dbReference type="Proteomes" id="UP000269352"/>
    </source>
</evidence>
<dbReference type="CDD" id="cd24036">
    <property type="entry name" value="ASKHA_NBD_BcrAD_BadFG_HgdC_HadI"/>
    <property type="match status" value="1"/>
</dbReference>
<dbReference type="Gene3D" id="3.30.420.40">
    <property type="match status" value="2"/>
</dbReference>
<dbReference type="Pfam" id="PF01869">
    <property type="entry name" value="BcrAD_BadFG"/>
    <property type="match status" value="1"/>
</dbReference>
<comment type="caution">
    <text evidence="6">The sequence shown here is derived from an EMBL/GenBank/DDBJ whole genome shotgun (WGS) entry which is preliminary data.</text>
</comment>
<feature type="domain" description="ATPase BadF/BadG/BcrA/BcrD type" evidence="5">
    <location>
        <begin position="15"/>
        <end position="263"/>
    </location>
</feature>
<evidence type="ECO:0000256" key="4">
    <source>
        <dbReference type="ARBA" id="ARBA00023014"/>
    </source>
</evidence>
<dbReference type="GO" id="GO:0051536">
    <property type="term" value="F:iron-sulfur cluster binding"/>
    <property type="evidence" value="ECO:0007669"/>
    <property type="project" value="UniProtKB-KW"/>
</dbReference>
<protein>
    <submittedName>
        <fullName evidence="6">(R)-2-hydroxyglutaryl-CoA dehydratase activator</fullName>
    </submittedName>
</protein>
<evidence type="ECO:0000256" key="3">
    <source>
        <dbReference type="ARBA" id="ARBA00023004"/>
    </source>
</evidence>
<keyword evidence="3" id="KW-0408">Iron</keyword>
<keyword evidence="7" id="KW-1185">Reference proteome</keyword>
<dbReference type="PANTHER" id="PTHR32329">
    <property type="entry name" value="BIFUNCTIONAL PROTEIN [INCLUDES 2-HYDROXYACYL-COA DEHYDRATASE (N-TER) AND ITS ACTIVATOR DOMAIN (C_TERM)-RELATED"/>
    <property type="match status" value="1"/>
</dbReference>
<evidence type="ECO:0000259" key="5">
    <source>
        <dbReference type="Pfam" id="PF01869"/>
    </source>
</evidence>
<evidence type="ECO:0000256" key="1">
    <source>
        <dbReference type="ARBA" id="ARBA00001966"/>
    </source>
</evidence>
<evidence type="ECO:0000313" key="6">
    <source>
        <dbReference type="EMBL" id="GBR72669.1"/>
    </source>
</evidence>
<keyword evidence="4" id="KW-0411">Iron-sulfur</keyword>
<dbReference type="PANTHER" id="PTHR32329:SF2">
    <property type="entry name" value="BIFUNCTIONAL PROTEIN [INCLUDES 2-HYDROXYACYL-COA DEHYDRATASE (N-TER) AND ITS ACTIVATOR DOMAIN (C_TERM)"/>
    <property type="match status" value="1"/>
</dbReference>
<dbReference type="InterPro" id="IPR002731">
    <property type="entry name" value="ATPase_BadF"/>
</dbReference>
<evidence type="ECO:0000256" key="2">
    <source>
        <dbReference type="ARBA" id="ARBA00022723"/>
    </source>
</evidence>
<dbReference type="GO" id="GO:0046872">
    <property type="term" value="F:metal ion binding"/>
    <property type="evidence" value="ECO:0007669"/>
    <property type="project" value="UniProtKB-KW"/>
</dbReference>
<dbReference type="InterPro" id="IPR008275">
    <property type="entry name" value="CoA_E_activase_dom"/>
</dbReference>
<dbReference type="NCBIfam" id="TIGR00241">
    <property type="entry name" value="CoA_E_activ"/>
    <property type="match status" value="1"/>
</dbReference>
<name>A0A388T812_TERA1</name>
<reference evidence="6 7" key="1">
    <citation type="journal article" date="2019" name="ISME J.">
        <title>Genome analyses of uncultured TG2/ZB3 bacteria in 'Margulisbacteria' specifically attached to ectosymbiotic spirochetes of protists in the termite gut.</title>
        <authorList>
            <person name="Utami Y.D."/>
            <person name="Kuwahara H."/>
            <person name="Igai K."/>
            <person name="Murakami T."/>
            <person name="Sugaya K."/>
            <person name="Morikawa T."/>
            <person name="Nagura Y."/>
            <person name="Yuki M."/>
            <person name="Deevong P."/>
            <person name="Inoue T."/>
            <person name="Kihara K."/>
            <person name="Lo N."/>
            <person name="Yamada A."/>
            <person name="Ohkuma M."/>
            <person name="Hongoh Y."/>
        </authorList>
    </citation>
    <scope>NUCLEOTIDE SEQUENCE [LARGE SCALE GENOMIC DNA]</scope>
    <source>
        <strain evidence="6">NkOx7-01</strain>
    </source>
</reference>
<dbReference type="EMBL" id="BGZN01000002">
    <property type="protein sequence ID" value="GBR72669.1"/>
    <property type="molecule type" value="Genomic_DNA"/>
</dbReference>
<gene>
    <name evidence="6" type="primary">hgdC</name>
    <name evidence="6" type="ORF">NO1_0169</name>
</gene>
<proteinExistence type="predicted"/>
<dbReference type="InterPro" id="IPR051805">
    <property type="entry name" value="Dehydratase_Activator_Redct"/>
</dbReference>
<dbReference type="SUPFAM" id="SSF53067">
    <property type="entry name" value="Actin-like ATPase domain"/>
    <property type="match status" value="1"/>
</dbReference>
<organism evidence="6 7">
    <name type="scientific">Termititenax aidoneus</name>
    <dbReference type="NCBI Taxonomy" id="2218524"/>
    <lineage>
        <taxon>Bacteria</taxon>
        <taxon>Bacillati</taxon>
        <taxon>Candidatus Margulisiibacteriota</taxon>
        <taxon>Candidatus Termititenacia</taxon>
        <taxon>Candidatus Termititenacales</taxon>
        <taxon>Candidatus Termititenacaceae</taxon>
        <taxon>Candidatus Termititenax</taxon>
    </lineage>
</organism>
<dbReference type="InterPro" id="IPR043129">
    <property type="entry name" value="ATPase_NBD"/>
</dbReference>
<accession>A0A388T812</accession>
<comment type="cofactor">
    <cofactor evidence="1">
        <name>[4Fe-4S] cluster</name>
        <dbReference type="ChEBI" id="CHEBI:49883"/>
    </cofactor>
</comment>
<sequence>MTNTEKKISGDVVAGVDVGSLAAKSVIIADGEIVGHGLIPSGFNSEETGKSVLQHALNSAGVPRAALKYIVATGYGRISADYANKTVTEISCHARGANFLYPSVRTIIDIGGQDCKAIRLDSSGNVVDFAMNDKCAAGTGRFLEVMSNVFKVKLEDLGDLALSADSIVPMSSTCTVFVESETISLIARGEKPANIQAGIHHAIANRISGLFSRVGIESDVFFSGGVAKNKGMRKAITEVLKVNIVEPTFDPQLTGALGAAAIAWKNAVREGLCQAA</sequence>